<accession>Q0ALL2</accession>
<name>Q0ALL2_MARMM</name>
<keyword evidence="3" id="KW-1185">Reference proteome</keyword>
<feature type="transmembrane region" description="Helical" evidence="1">
    <location>
        <begin position="93"/>
        <end position="115"/>
    </location>
</feature>
<sequence length="206" mass="22078">MCWQTRQARSQGMTDLSTQFLNERRRYSAAAGGGVSLPVAGAVYWAGLAIAGLYMDPTQWAYMAAMFSGAIFPLGILLQGVFKSPFMKAKSPVSGVTTAAIVAINLLWPIHMIVIWTAPQAAPLTLAIGMALHWPIIGWGYASRVCMIHAIVRVAAVTAIFFGLPEISLVAIPVVVSGLYLLAAAGLSWESNRFRRMLAMPGQVPG</sequence>
<organism evidence="2 3">
    <name type="scientific">Maricaulis maris (strain MCS10)</name>
    <name type="common">Caulobacter maris</name>
    <dbReference type="NCBI Taxonomy" id="394221"/>
    <lineage>
        <taxon>Bacteria</taxon>
        <taxon>Pseudomonadati</taxon>
        <taxon>Pseudomonadota</taxon>
        <taxon>Alphaproteobacteria</taxon>
        <taxon>Maricaulales</taxon>
        <taxon>Maricaulaceae</taxon>
        <taxon>Maricaulis</taxon>
    </lineage>
</organism>
<evidence type="ECO:0000256" key="1">
    <source>
        <dbReference type="SAM" id="Phobius"/>
    </source>
</evidence>
<feature type="transmembrane region" description="Helical" evidence="1">
    <location>
        <begin position="29"/>
        <end position="54"/>
    </location>
</feature>
<dbReference type="HOGENOM" id="CLU_1370512_0_0_5"/>
<dbReference type="AlphaFoldDB" id="Q0ALL2"/>
<keyword evidence="1" id="KW-0812">Transmembrane</keyword>
<reference evidence="2 3" key="1">
    <citation type="submission" date="2006-08" db="EMBL/GenBank/DDBJ databases">
        <title>Complete sequence of Maricaulis maris MCS10.</title>
        <authorList>
            <consortium name="US DOE Joint Genome Institute"/>
            <person name="Copeland A."/>
            <person name="Lucas S."/>
            <person name="Lapidus A."/>
            <person name="Barry K."/>
            <person name="Detter J.C."/>
            <person name="Glavina del Rio T."/>
            <person name="Hammon N."/>
            <person name="Israni S."/>
            <person name="Dalin E."/>
            <person name="Tice H."/>
            <person name="Pitluck S."/>
            <person name="Saunders E."/>
            <person name="Brettin T."/>
            <person name="Bruce D."/>
            <person name="Han C."/>
            <person name="Tapia R."/>
            <person name="Gilna P."/>
            <person name="Schmutz J."/>
            <person name="Larimer F."/>
            <person name="Land M."/>
            <person name="Hauser L."/>
            <person name="Kyrpides N."/>
            <person name="Mikhailova N."/>
            <person name="Viollier P."/>
            <person name="Stephens C."/>
            <person name="Richardson P."/>
        </authorList>
    </citation>
    <scope>NUCLEOTIDE SEQUENCE [LARGE SCALE GENOMIC DNA]</scope>
    <source>
        <strain evidence="2 3">MCS10</strain>
    </source>
</reference>
<evidence type="ECO:0000313" key="2">
    <source>
        <dbReference type="EMBL" id="ABI66831.1"/>
    </source>
</evidence>
<feature type="transmembrane region" description="Helical" evidence="1">
    <location>
        <begin position="146"/>
        <end position="164"/>
    </location>
</feature>
<dbReference type="EMBL" id="CP000449">
    <property type="protein sequence ID" value="ABI66831.1"/>
    <property type="molecule type" value="Genomic_DNA"/>
</dbReference>
<dbReference type="STRING" id="394221.Mmar10_2545"/>
<keyword evidence="1" id="KW-0472">Membrane</keyword>
<dbReference type="KEGG" id="mmr:Mmar10_2545"/>
<dbReference type="InterPro" id="IPR053824">
    <property type="entry name" value="DUF7010"/>
</dbReference>
<keyword evidence="1" id="KW-1133">Transmembrane helix</keyword>
<proteinExistence type="predicted"/>
<feature type="transmembrane region" description="Helical" evidence="1">
    <location>
        <begin position="60"/>
        <end position="81"/>
    </location>
</feature>
<feature type="transmembrane region" description="Helical" evidence="1">
    <location>
        <begin position="170"/>
        <end position="189"/>
    </location>
</feature>
<gene>
    <name evidence="2" type="ordered locus">Mmar10_2545</name>
</gene>
<protein>
    <submittedName>
        <fullName evidence="2">Uncharacterized protein</fullName>
    </submittedName>
</protein>
<dbReference type="Proteomes" id="UP000001964">
    <property type="component" value="Chromosome"/>
</dbReference>
<evidence type="ECO:0000313" key="3">
    <source>
        <dbReference type="Proteomes" id="UP000001964"/>
    </source>
</evidence>
<dbReference type="Pfam" id="PF22765">
    <property type="entry name" value="DUF7010"/>
    <property type="match status" value="1"/>
</dbReference>
<feature type="transmembrane region" description="Helical" evidence="1">
    <location>
        <begin position="121"/>
        <end position="139"/>
    </location>
</feature>
<dbReference type="eggNOG" id="ENOG502ZBSR">
    <property type="taxonomic scope" value="Bacteria"/>
</dbReference>